<name>A0A9X9X2D4_9PROT</name>
<dbReference type="EMBL" id="JAAEDM010000077">
    <property type="protein sequence ID" value="MBR0673563.1"/>
    <property type="molecule type" value="Genomic_DNA"/>
</dbReference>
<dbReference type="Proteomes" id="UP001138751">
    <property type="component" value="Unassembled WGS sequence"/>
</dbReference>
<comment type="caution">
    <text evidence="1">The sequence shown here is derived from an EMBL/GenBank/DDBJ whole genome shotgun (WGS) entry which is preliminary data.</text>
</comment>
<accession>A0A9X9X2D4</accession>
<sequence>MDQSLIAALRNEEHAILQELCGSMTYQRLQQVRELLDLYDAQPPIGAALDAMLADRQTAVSHPPLPIPPVIALRSEMRGTEVA</sequence>
<protein>
    <submittedName>
        <fullName evidence="1">Uncharacterized protein</fullName>
    </submittedName>
</protein>
<organism evidence="1 2">
    <name type="scientific">Neoroseomonas soli</name>
    <dbReference type="NCBI Taxonomy" id="1081025"/>
    <lineage>
        <taxon>Bacteria</taxon>
        <taxon>Pseudomonadati</taxon>
        <taxon>Pseudomonadota</taxon>
        <taxon>Alphaproteobacteria</taxon>
        <taxon>Acetobacterales</taxon>
        <taxon>Acetobacteraceae</taxon>
        <taxon>Neoroseomonas</taxon>
    </lineage>
</organism>
<evidence type="ECO:0000313" key="2">
    <source>
        <dbReference type="Proteomes" id="UP001138751"/>
    </source>
</evidence>
<proteinExistence type="predicted"/>
<gene>
    <name evidence="1" type="ORF">GXW76_20495</name>
</gene>
<dbReference type="AlphaFoldDB" id="A0A9X9X2D4"/>
<keyword evidence="2" id="KW-1185">Reference proteome</keyword>
<reference evidence="1" key="2">
    <citation type="journal article" date="2021" name="Syst. Appl. Microbiol.">
        <title>Roseomonas hellenica sp. nov., isolated from roots of wild-growing Alkanna tinctoria.</title>
        <authorList>
            <person name="Rat A."/>
            <person name="Naranjo H.D."/>
            <person name="Lebbe L."/>
            <person name="Cnockaert M."/>
            <person name="Krigas N."/>
            <person name="Grigoriadou K."/>
            <person name="Maloupa E."/>
            <person name="Willems A."/>
        </authorList>
    </citation>
    <scope>NUCLEOTIDE SEQUENCE</scope>
    <source>
        <strain evidence="1">LMG 31231</strain>
    </source>
</reference>
<dbReference type="RefSeq" id="WP_211863966.1">
    <property type="nucleotide sequence ID" value="NZ_JAAEDM010000077.1"/>
</dbReference>
<evidence type="ECO:0000313" key="1">
    <source>
        <dbReference type="EMBL" id="MBR0673563.1"/>
    </source>
</evidence>
<reference evidence="1" key="1">
    <citation type="submission" date="2020-01" db="EMBL/GenBank/DDBJ databases">
        <authorList>
            <person name="Rat A."/>
        </authorList>
    </citation>
    <scope>NUCLEOTIDE SEQUENCE</scope>
    <source>
        <strain evidence="1">LMG 31231</strain>
    </source>
</reference>